<keyword evidence="3 7" id="KW-0812">Transmembrane</keyword>
<comment type="subcellular location">
    <subcellularLocation>
        <location evidence="1">Membrane</location>
        <topology evidence="1">Multi-pass membrane protein</topology>
    </subcellularLocation>
</comment>
<dbReference type="RefSeq" id="XP_022327665.1">
    <property type="nucleotide sequence ID" value="XM_022471957.1"/>
</dbReference>
<reference evidence="10" key="1">
    <citation type="submission" date="2025-08" db="UniProtKB">
        <authorList>
            <consortium name="RefSeq"/>
        </authorList>
    </citation>
    <scope>IDENTIFICATION</scope>
    <source>
        <tissue evidence="10">Whole sample</tissue>
    </source>
</reference>
<dbReference type="PROSITE" id="PS50216">
    <property type="entry name" value="DHHC"/>
    <property type="match status" value="1"/>
</dbReference>
<name>A0A8B8DIX5_CRAVI</name>
<evidence type="ECO:0000313" key="10">
    <source>
        <dbReference type="RefSeq" id="XP_022327665.1"/>
    </source>
</evidence>
<keyword evidence="9" id="KW-1185">Reference proteome</keyword>
<keyword evidence="6 7" id="KW-0012">Acyltransferase</keyword>
<accession>A0A8B8DIX5</accession>
<evidence type="ECO:0000256" key="7">
    <source>
        <dbReference type="RuleBase" id="RU079119"/>
    </source>
</evidence>
<dbReference type="EC" id="2.3.1.225" evidence="7"/>
<sequence length="263" mass="29764">MAVFRGDPCGIICLVITYMSLFYADYVVVRHLIIPSMSNTLWGAFNAVIFNTIIFLASVSHLRAVLSDPGIVPLPTTGLDFSDLHAGKTMPNMKDGWSVCMKCEAYRPPRAHHCRICRRCVRKMDHHCPWINNCVGELNQKYFIQFLFYIGLSSVYATTLVIVTWIIDPGIRDKHSKLIHSVLLVVESLLFGMFVLAIGCDQLSAILSDETAVEHVKKEGPARPKKSSFVLMQEVFGRGHPALWLFPLQFRPIEIDHSNMYHV</sequence>
<feature type="domain" description="Palmitoyltransferase DHHC" evidence="8">
    <location>
        <begin position="95"/>
        <end position="218"/>
    </location>
</feature>
<dbReference type="InterPro" id="IPR039859">
    <property type="entry name" value="PFA4/ZDH16/20/ERF2-like"/>
</dbReference>
<dbReference type="Proteomes" id="UP000694844">
    <property type="component" value="Chromosome 3"/>
</dbReference>
<dbReference type="GO" id="GO:0019706">
    <property type="term" value="F:protein-cysteine S-palmitoyltransferase activity"/>
    <property type="evidence" value="ECO:0007669"/>
    <property type="project" value="UniProtKB-EC"/>
</dbReference>
<dbReference type="InterPro" id="IPR001594">
    <property type="entry name" value="Palmitoyltrfase_DHHC"/>
</dbReference>
<dbReference type="OrthoDB" id="331948at2759"/>
<evidence type="ECO:0000256" key="5">
    <source>
        <dbReference type="ARBA" id="ARBA00023136"/>
    </source>
</evidence>
<proteinExistence type="inferred from homology"/>
<dbReference type="AlphaFoldDB" id="A0A8B8DIX5"/>
<comment type="domain">
    <text evidence="7">The DHHC domain is required for palmitoyltransferase activity.</text>
</comment>
<keyword evidence="4 7" id="KW-1133">Transmembrane helix</keyword>
<keyword evidence="5 7" id="KW-0472">Membrane</keyword>
<dbReference type="GO" id="GO:0016020">
    <property type="term" value="C:membrane"/>
    <property type="evidence" value="ECO:0007669"/>
    <property type="project" value="UniProtKB-SubCell"/>
</dbReference>
<dbReference type="Pfam" id="PF01529">
    <property type="entry name" value="DHHC"/>
    <property type="match status" value="1"/>
</dbReference>
<evidence type="ECO:0000256" key="3">
    <source>
        <dbReference type="ARBA" id="ARBA00022692"/>
    </source>
</evidence>
<comment type="similarity">
    <text evidence="7">Belongs to the DHHC palmitoyltransferase family.</text>
</comment>
<evidence type="ECO:0000256" key="2">
    <source>
        <dbReference type="ARBA" id="ARBA00022679"/>
    </source>
</evidence>
<dbReference type="GeneID" id="111126991"/>
<keyword evidence="2 7" id="KW-0808">Transferase</keyword>
<evidence type="ECO:0000256" key="1">
    <source>
        <dbReference type="ARBA" id="ARBA00004141"/>
    </source>
</evidence>
<organism evidence="9 10">
    <name type="scientific">Crassostrea virginica</name>
    <name type="common">Eastern oyster</name>
    <dbReference type="NCBI Taxonomy" id="6565"/>
    <lineage>
        <taxon>Eukaryota</taxon>
        <taxon>Metazoa</taxon>
        <taxon>Spiralia</taxon>
        <taxon>Lophotrochozoa</taxon>
        <taxon>Mollusca</taxon>
        <taxon>Bivalvia</taxon>
        <taxon>Autobranchia</taxon>
        <taxon>Pteriomorphia</taxon>
        <taxon>Ostreida</taxon>
        <taxon>Ostreoidea</taxon>
        <taxon>Ostreidae</taxon>
        <taxon>Crassostrea</taxon>
    </lineage>
</organism>
<feature type="transmembrane region" description="Helical" evidence="7">
    <location>
        <begin position="146"/>
        <end position="167"/>
    </location>
</feature>
<gene>
    <name evidence="10" type="primary">LOC111126991</name>
</gene>
<feature type="transmembrane region" description="Helical" evidence="7">
    <location>
        <begin position="41"/>
        <end position="59"/>
    </location>
</feature>
<evidence type="ECO:0000256" key="6">
    <source>
        <dbReference type="ARBA" id="ARBA00023315"/>
    </source>
</evidence>
<dbReference type="PANTHER" id="PTHR12246">
    <property type="entry name" value="PALMITOYLTRANSFERASE ZDHHC16"/>
    <property type="match status" value="1"/>
</dbReference>
<feature type="transmembrane region" description="Helical" evidence="7">
    <location>
        <begin position="9"/>
        <end position="29"/>
    </location>
</feature>
<dbReference type="KEGG" id="cvn:111126991"/>
<evidence type="ECO:0000259" key="8">
    <source>
        <dbReference type="Pfam" id="PF01529"/>
    </source>
</evidence>
<comment type="catalytic activity">
    <reaction evidence="7">
        <text>L-cysteinyl-[protein] + hexadecanoyl-CoA = S-hexadecanoyl-L-cysteinyl-[protein] + CoA</text>
        <dbReference type="Rhea" id="RHEA:36683"/>
        <dbReference type="Rhea" id="RHEA-COMP:10131"/>
        <dbReference type="Rhea" id="RHEA-COMP:11032"/>
        <dbReference type="ChEBI" id="CHEBI:29950"/>
        <dbReference type="ChEBI" id="CHEBI:57287"/>
        <dbReference type="ChEBI" id="CHEBI:57379"/>
        <dbReference type="ChEBI" id="CHEBI:74151"/>
        <dbReference type="EC" id="2.3.1.225"/>
    </reaction>
</comment>
<evidence type="ECO:0000256" key="4">
    <source>
        <dbReference type="ARBA" id="ARBA00022989"/>
    </source>
</evidence>
<feature type="transmembrane region" description="Helical" evidence="7">
    <location>
        <begin position="179"/>
        <end position="198"/>
    </location>
</feature>
<protein>
    <recommendedName>
        <fullName evidence="7">Palmitoyltransferase</fullName>
        <ecNumber evidence="7">2.3.1.225</ecNumber>
    </recommendedName>
</protein>
<evidence type="ECO:0000313" key="9">
    <source>
        <dbReference type="Proteomes" id="UP000694844"/>
    </source>
</evidence>